<feature type="transmembrane region" description="Helical" evidence="8">
    <location>
        <begin position="112"/>
        <end position="129"/>
    </location>
</feature>
<feature type="transmembrane region" description="Helical" evidence="8">
    <location>
        <begin position="30"/>
        <end position="55"/>
    </location>
</feature>
<evidence type="ECO:0000313" key="11">
    <source>
        <dbReference type="EMBL" id="CAF1357106.1"/>
    </source>
</evidence>
<dbReference type="InterPro" id="IPR017452">
    <property type="entry name" value="GPCR_Rhodpsn_7TM"/>
</dbReference>
<evidence type="ECO:0000256" key="7">
    <source>
        <dbReference type="ARBA" id="ARBA00023224"/>
    </source>
</evidence>
<sequence>MTDFNLNITMNSSNAATEAVWKTLGTFYKIIYRGYFTFLIVFGTSFNILAAIILLRPKLRRFSTCRYMAVCSILNVGVLLTNTLYMMLVMGFNIDIRGTVFWCRMHVFISQWFRGFASWTLVIVAIDRYKRSRSLRPKTSSKNNSNSEIIIVCIAGLILIFPNIHYLVLIGDYVKLESDGQIVNHYACTFLKNNTNSLHSWLASSNAWLELITIIFIPSILTLIFNIFIIKNSFISSMHNEHLQSRSRSRTRRVTTMLLASNIGFLALVSPAQIFYALTFDPVQIKSHEINFFSYMIKAQLYQCLINTYYAMNFVLCFASSSIFRREIKKFIVNNHLNGRLDTASNNRKRSTERESETAIILGKKRLTESTIDT</sequence>
<dbReference type="AlphaFoldDB" id="A0A814UD99"/>
<dbReference type="PROSITE" id="PS50262">
    <property type="entry name" value="G_PROTEIN_RECEP_F1_2"/>
    <property type="match status" value="1"/>
</dbReference>
<dbReference type="OrthoDB" id="10003217at2759"/>
<evidence type="ECO:0000256" key="1">
    <source>
        <dbReference type="ARBA" id="ARBA00004141"/>
    </source>
</evidence>
<dbReference type="Proteomes" id="UP000677228">
    <property type="component" value="Unassembled WGS sequence"/>
</dbReference>
<dbReference type="SUPFAM" id="SSF81321">
    <property type="entry name" value="Family A G protein-coupled receptor-like"/>
    <property type="match status" value="1"/>
</dbReference>
<dbReference type="EMBL" id="CAJOBA010044693">
    <property type="protein sequence ID" value="CAF4167331.1"/>
    <property type="molecule type" value="Genomic_DNA"/>
</dbReference>
<dbReference type="EMBL" id="CAJOBC010007658">
    <property type="protein sequence ID" value="CAF3939089.1"/>
    <property type="molecule type" value="Genomic_DNA"/>
</dbReference>
<keyword evidence="5 8" id="KW-0472">Membrane</keyword>
<dbReference type="Proteomes" id="UP000681722">
    <property type="component" value="Unassembled WGS sequence"/>
</dbReference>
<keyword evidence="6" id="KW-0675">Receptor</keyword>
<evidence type="ECO:0000256" key="5">
    <source>
        <dbReference type="ARBA" id="ARBA00023136"/>
    </source>
</evidence>
<evidence type="ECO:0000256" key="8">
    <source>
        <dbReference type="SAM" id="Phobius"/>
    </source>
</evidence>
<evidence type="ECO:0000256" key="3">
    <source>
        <dbReference type="ARBA" id="ARBA00022989"/>
    </source>
</evidence>
<protein>
    <recommendedName>
        <fullName evidence="9">G-protein coupled receptors family 1 profile domain-containing protein</fullName>
    </recommendedName>
</protein>
<dbReference type="Proteomes" id="UP000663829">
    <property type="component" value="Unassembled WGS sequence"/>
</dbReference>
<keyword evidence="4" id="KW-0297">G-protein coupled receptor</keyword>
<dbReference type="GO" id="GO:0005886">
    <property type="term" value="C:plasma membrane"/>
    <property type="evidence" value="ECO:0007669"/>
    <property type="project" value="TreeGrafter"/>
</dbReference>
<evidence type="ECO:0000313" key="14">
    <source>
        <dbReference type="Proteomes" id="UP000663829"/>
    </source>
</evidence>
<accession>A0A814UD99</accession>
<feature type="transmembrane region" description="Helical" evidence="8">
    <location>
        <begin position="207"/>
        <end position="229"/>
    </location>
</feature>
<name>A0A814UD99_9BILA</name>
<keyword evidence="2 8" id="KW-0812">Transmembrane</keyword>
<feature type="transmembrane region" description="Helical" evidence="8">
    <location>
        <begin position="256"/>
        <end position="280"/>
    </location>
</feature>
<feature type="transmembrane region" description="Helical" evidence="8">
    <location>
        <begin position="300"/>
        <end position="324"/>
    </location>
</feature>
<evidence type="ECO:0000256" key="2">
    <source>
        <dbReference type="ARBA" id="ARBA00022692"/>
    </source>
</evidence>
<dbReference type="Gene3D" id="1.20.1070.10">
    <property type="entry name" value="Rhodopsin 7-helix transmembrane proteins"/>
    <property type="match status" value="1"/>
</dbReference>
<dbReference type="Proteomes" id="UP000682733">
    <property type="component" value="Unassembled WGS sequence"/>
</dbReference>
<dbReference type="GO" id="GO:0004930">
    <property type="term" value="F:G protein-coupled receptor activity"/>
    <property type="evidence" value="ECO:0007669"/>
    <property type="project" value="UniProtKB-KW"/>
</dbReference>
<evidence type="ECO:0000313" key="12">
    <source>
        <dbReference type="EMBL" id="CAF3939089.1"/>
    </source>
</evidence>
<keyword evidence="14" id="KW-1185">Reference proteome</keyword>
<comment type="caution">
    <text evidence="10">The sequence shown here is derived from an EMBL/GenBank/DDBJ whole genome shotgun (WGS) entry which is preliminary data.</text>
</comment>
<evidence type="ECO:0000313" key="13">
    <source>
        <dbReference type="EMBL" id="CAF4167331.1"/>
    </source>
</evidence>
<feature type="transmembrane region" description="Helical" evidence="8">
    <location>
        <begin position="67"/>
        <end position="92"/>
    </location>
</feature>
<dbReference type="EMBL" id="CAJNOK010023044">
    <property type="protein sequence ID" value="CAF1357106.1"/>
    <property type="molecule type" value="Genomic_DNA"/>
</dbReference>
<dbReference type="EMBL" id="CAJNOQ010007659">
    <property type="protein sequence ID" value="CAF1175160.1"/>
    <property type="molecule type" value="Genomic_DNA"/>
</dbReference>
<gene>
    <name evidence="10" type="ORF">GPM918_LOCUS22399</name>
    <name evidence="11" type="ORF">OVA965_LOCUS31065</name>
    <name evidence="12" type="ORF">SRO942_LOCUS22395</name>
    <name evidence="13" type="ORF">TMI583_LOCUS31885</name>
</gene>
<dbReference type="PANTHER" id="PTHR24243">
    <property type="entry name" value="G-PROTEIN COUPLED RECEPTOR"/>
    <property type="match status" value="1"/>
</dbReference>
<feature type="domain" description="G-protein coupled receptors family 1 profile" evidence="9">
    <location>
        <begin position="46"/>
        <end position="278"/>
    </location>
</feature>
<comment type="subcellular location">
    <subcellularLocation>
        <location evidence="1">Membrane</location>
        <topology evidence="1">Multi-pass membrane protein</topology>
    </subcellularLocation>
</comment>
<keyword evidence="7" id="KW-0807">Transducer</keyword>
<feature type="transmembrane region" description="Helical" evidence="8">
    <location>
        <begin position="149"/>
        <end position="168"/>
    </location>
</feature>
<evidence type="ECO:0000256" key="6">
    <source>
        <dbReference type="ARBA" id="ARBA00023170"/>
    </source>
</evidence>
<evidence type="ECO:0000256" key="4">
    <source>
        <dbReference type="ARBA" id="ARBA00023040"/>
    </source>
</evidence>
<evidence type="ECO:0000313" key="10">
    <source>
        <dbReference type="EMBL" id="CAF1175160.1"/>
    </source>
</evidence>
<reference evidence="10" key="1">
    <citation type="submission" date="2021-02" db="EMBL/GenBank/DDBJ databases">
        <authorList>
            <person name="Nowell W R."/>
        </authorList>
    </citation>
    <scope>NUCLEOTIDE SEQUENCE</scope>
</reference>
<proteinExistence type="predicted"/>
<keyword evidence="3 8" id="KW-1133">Transmembrane helix</keyword>
<dbReference type="PANTHER" id="PTHR24243:SF230">
    <property type="entry name" value="G-PROTEIN COUPLED RECEPTORS FAMILY 1 PROFILE DOMAIN-CONTAINING PROTEIN"/>
    <property type="match status" value="1"/>
</dbReference>
<organism evidence="10 14">
    <name type="scientific">Didymodactylos carnosus</name>
    <dbReference type="NCBI Taxonomy" id="1234261"/>
    <lineage>
        <taxon>Eukaryota</taxon>
        <taxon>Metazoa</taxon>
        <taxon>Spiralia</taxon>
        <taxon>Gnathifera</taxon>
        <taxon>Rotifera</taxon>
        <taxon>Eurotatoria</taxon>
        <taxon>Bdelloidea</taxon>
        <taxon>Philodinida</taxon>
        <taxon>Philodinidae</taxon>
        <taxon>Didymodactylos</taxon>
    </lineage>
</organism>
<evidence type="ECO:0000259" key="9">
    <source>
        <dbReference type="PROSITE" id="PS50262"/>
    </source>
</evidence>